<reference evidence="25" key="1">
    <citation type="submission" date="2025-08" db="UniProtKB">
        <authorList>
            <consortium name="RefSeq"/>
        </authorList>
    </citation>
    <scope>IDENTIFICATION</scope>
</reference>
<evidence type="ECO:0000256" key="15">
    <source>
        <dbReference type="ARBA" id="ARBA00023242"/>
    </source>
</evidence>
<dbReference type="InterPro" id="IPR027417">
    <property type="entry name" value="P-loop_NTPase"/>
</dbReference>
<protein>
    <recommendedName>
        <fullName evidence="19">F-box DNA helicase 1</fullName>
        <ecNumber evidence="17">5.6.2.4</ecNumber>
    </recommendedName>
    <alternativeName>
        <fullName evidence="21">DNA 3'-5' helicase 1</fullName>
    </alternativeName>
    <alternativeName>
        <fullName evidence="20">F-box only protein 18</fullName>
    </alternativeName>
</protein>
<dbReference type="FunCoup" id="A0A1U7S5X7">
    <property type="interactions" value="555"/>
</dbReference>
<evidence type="ECO:0000256" key="6">
    <source>
        <dbReference type="ARBA" id="ARBA00022741"/>
    </source>
</evidence>
<keyword evidence="24" id="KW-1185">Reference proteome</keyword>
<dbReference type="PANTHER" id="PTHR11070:SF30">
    <property type="entry name" value="F-BOX DNA HELICASE 1"/>
    <property type="match status" value="1"/>
</dbReference>
<dbReference type="Pfam" id="PF12937">
    <property type="entry name" value="F-box-like"/>
    <property type="match status" value="1"/>
</dbReference>
<dbReference type="GO" id="GO:0005524">
    <property type="term" value="F:ATP binding"/>
    <property type="evidence" value="ECO:0007669"/>
    <property type="project" value="UniProtKB-KW"/>
</dbReference>
<comment type="catalytic activity">
    <reaction evidence="16">
        <text>Couples ATP hydrolysis with the unwinding of duplex DNA by translocating in the 3'-5' direction.</text>
        <dbReference type="EC" id="5.6.2.4"/>
    </reaction>
</comment>
<dbReference type="GO" id="GO:0003677">
    <property type="term" value="F:DNA binding"/>
    <property type="evidence" value="ECO:0007669"/>
    <property type="project" value="UniProtKB-KW"/>
</dbReference>
<evidence type="ECO:0000256" key="21">
    <source>
        <dbReference type="ARBA" id="ARBA00079567"/>
    </source>
</evidence>
<dbReference type="Pfam" id="PF00580">
    <property type="entry name" value="UvrD-helicase"/>
    <property type="match status" value="1"/>
</dbReference>
<dbReference type="InParanoid" id="A0A1U7S5X7"/>
<dbReference type="PROSITE" id="PS50181">
    <property type="entry name" value="FBOX"/>
    <property type="match status" value="1"/>
</dbReference>
<dbReference type="FunFam" id="1.20.1280.50:FF:000011">
    <property type="entry name" value="F-box DNA helicase 1"/>
    <property type="match status" value="1"/>
</dbReference>
<dbReference type="InterPro" id="IPR014017">
    <property type="entry name" value="DNA_helicase_UvrD-like_C"/>
</dbReference>
<dbReference type="InterPro" id="IPR036047">
    <property type="entry name" value="F-box-like_dom_sf"/>
</dbReference>
<evidence type="ECO:0000256" key="10">
    <source>
        <dbReference type="ARBA" id="ARBA00022806"/>
    </source>
</evidence>
<evidence type="ECO:0000256" key="5">
    <source>
        <dbReference type="ARBA" id="ARBA00022454"/>
    </source>
</evidence>
<sequence>MSPTIGCRRGHSGAGLRGHQRVRRFKKVHLTASDCEAFSHSREGSSSLTQPVGQARTGRDFNRGLYPTYWTRRQQEGKGHQKSITSYFKTKQHAGDREAESCENQEPEAKSHKVKEELEDPFFSDEELLSSLEEPSFLAGEAESAEAAVSRKRPLLPDASGSCDAGYGKWGKPDEALRTDIFLSEPPGQTESRREIKQELDIDPLPDPCFGLLGTSSGTEPQGHIDQLPDEVLSHIFACLPVSDLYQSLSLVCHRWKRIIRDPLFIPWKKLYYQYLLKENPTLITVGVILDRYGITKEQDQCMLGLIRYVSTLSSDRRVDSDKVLQCLKSHRLFTKAEICIANKLPDLKSTAGAAMAWAVIATIVLFSDAVRDIQKLMACLRRPCSTVSVVEVAETLYCLATLLYAMREKDIDISNRLHYNIFYYLYLMENSCSAVKTVEQPVPSSPCVRDLWSRSKLDLKLTHEQQRILNHEIAPGHIVKIMAFAGTGKTSTLIKYAEKFSNLNFLYVAFNKSIVENGKKVFPNNVTCKTFHSLAFATFGKQYKEKGKLNFSKLSPYTISFQLKTRQGQSLFVRGKTVAQTLESFFASSDEFISTEHTPIWCKNTHGMRVLVTEGEKTIIVKEARQIWDNMKALNRATEMNCKITCDGYLKLWQLSKPRLSGYHAIFVDEAQDCTPAIMNVVLSQTCGVIFVGDPHQQIYTFRGAVNALFEVPHTHIYYLTRSFRFGPEIAYVGATILDVCKKVRSKTLVGGVQEGDIRGSTTGKIALISRSNLNAFEDAVKITGREQPTRIHLIGGLARFGLDKIHDIWKLLQPKDVREASNLRISDPFIKKWDESEGFQGLKEYATTSEDKELEVKIAIVEKYNVRIPELVQKIKASHTSNREFADYLIGTVHQAKGLEFDTVLLADDFVKVPCAKHNLQRLPQFSPAIYAEDEWNLLYVAVTRAKKCLLMTKSLEYVLTLAGEYLLRAELTSEILKDGLVKCSVPQCNNSVPAESFLTMKKQPLTYSNGTQDPGGYLCHSCVQQRLGPFTLLTVSPSIVQAMDVAMEAIEVPRHIAVLYELF</sequence>
<gene>
    <name evidence="25" type="primary">FBH1</name>
</gene>
<keyword evidence="11" id="KW-0067">ATP-binding</keyword>
<evidence type="ECO:0000313" key="25">
    <source>
        <dbReference type="RefSeq" id="XP_006035358.1"/>
    </source>
</evidence>
<evidence type="ECO:0000256" key="16">
    <source>
        <dbReference type="ARBA" id="ARBA00034617"/>
    </source>
</evidence>
<name>A0A1U7S5X7_ALLSI</name>
<dbReference type="CTD" id="84893"/>
<dbReference type="InterPro" id="IPR014016">
    <property type="entry name" value="UvrD-like_ATP-bd"/>
</dbReference>
<dbReference type="Gene3D" id="3.40.50.300">
    <property type="entry name" value="P-loop containing nucleotide triphosphate hydrolases"/>
    <property type="match status" value="2"/>
</dbReference>
<comment type="pathway">
    <text evidence="3">Protein modification; protein ubiquitination.</text>
</comment>
<keyword evidence="8" id="KW-0833">Ubl conjugation pathway</keyword>
<evidence type="ECO:0000256" key="22">
    <source>
        <dbReference type="SAM" id="MobiDB-lite"/>
    </source>
</evidence>
<dbReference type="Proteomes" id="UP000189705">
    <property type="component" value="Unplaced"/>
</dbReference>
<dbReference type="STRING" id="38654.A0A1U7S5X7"/>
<dbReference type="SMART" id="SM00256">
    <property type="entry name" value="FBOX"/>
    <property type="match status" value="1"/>
</dbReference>
<evidence type="ECO:0000256" key="9">
    <source>
        <dbReference type="ARBA" id="ARBA00022801"/>
    </source>
</evidence>
<evidence type="ECO:0000256" key="11">
    <source>
        <dbReference type="ARBA" id="ARBA00022840"/>
    </source>
</evidence>
<organism evidence="24 25">
    <name type="scientific">Alligator sinensis</name>
    <name type="common">Chinese alligator</name>
    <dbReference type="NCBI Taxonomy" id="38654"/>
    <lineage>
        <taxon>Eukaryota</taxon>
        <taxon>Metazoa</taxon>
        <taxon>Chordata</taxon>
        <taxon>Craniata</taxon>
        <taxon>Vertebrata</taxon>
        <taxon>Euteleostomi</taxon>
        <taxon>Archelosauria</taxon>
        <taxon>Archosauria</taxon>
        <taxon>Crocodylia</taxon>
        <taxon>Alligatoridae</taxon>
        <taxon>Alligatorinae</taxon>
        <taxon>Alligator</taxon>
    </lineage>
</organism>
<feature type="region of interest" description="Disordered" evidence="22">
    <location>
        <begin position="89"/>
        <end position="115"/>
    </location>
</feature>
<dbReference type="EC" id="5.6.2.4" evidence="17"/>
<dbReference type="GO" id="GO:0043138">
    <property type="term" value="F:3'-5' DNA helicase activity"/>
    <property type="evidence" value="ECO:0007669"/>
    <property type="project" value="UniProtKB-EC"/>
</dbReference>
<feature type="region of interest" description="Disordered" evidence="22">
    <location>
        <begin position="38"/>
        <end position="63"/>
    </location>
</feature>
<evidence type="ECO:0000256" key="3">
    <source>
        <dbReference type="ARBA" id="ARBA00004906"/>
    </source>
</evidence>
<keyword evidence="12" id="KW-0238">DNA-binding</keyword>
<comment type="similarity">
    <text evidence="4">Belongs to the helicase family. UvrD subfamily.</text>
</comment>
<dbReference type="SUPFAM" id="SSF52540">
    <property type="entry name" value="P-loop containing nucleoside triphosphate hydrolases"/>
    <property type="match status" value="1"/>
</dbReference>
<dbReference type="PANTHER" id="PTHR11070">
    <property type="entry name" value="UVRD / RECB / PCRA DNA HELICASE FAMILY MEMBER"/>
    <property type="match status" value="1"/>
</dbReference>
<keyword evidence="13" id="KW-0234">DNA repair</keyword>
<evidence type="ECO:0000256" key="19">
    <source>
        <dbReference type="ARBA" id="ARBA00071173"/>
    </source>
</evidence>
<keyword evidence="7" id="KW-0227">DNA damage</keyword>
<dbReference type="eggNOG" id="KOG2108">
    <property type="taxonomic scope" value="Eukaryota"/>
</dbReference>
<feature type="domain" description="F-box" evidence="23">
    <location>
        <begin position="222"/>
        <end position="271"/>
    </location>
</feature>
<comment type="subcellular location">
    <subcellularLocation>
        <location evidence="2">Chromosome</location>
    </subcellularLocation>
    <subcellularLocation>
        <location evidence="1">Nucleus</location>
    </subcellularLocation>
</comment>
<accession>A0A1U7S5X7</accession>
<proteinExistence type="inferred from homology"/>
<evidence type="ECO:0000256" key="17">
    <source>
        <dbReference type="ARBA" id="ARBA00034808"/>
    </source>
</evidence>
<keyword evidence="9" id="KW-0378">Hydrolase</keyword>
<evidence type="ECO:0000256" key="20">
    <source>
        <dbReference type="ARBA" id="ARBA00075040"/>
    </source>
</evidence>
<evidence type="ECO:0000256" key="18">
    <source>
        <dbReference type="ARBA" id="ARBA00048988"/>
    </source>
</evidence>
<keyword evidence="6" id="KW-0547">Nucleotide-binding</keyword>
<dbReference type="Gene3D" id="1.20.1280.50">
    <property type="match status" value="1"/>
</dbReference>
<evidence type="ECO:0000313" key="24">
    <source>
        <dbReference type="Proteomes" id="UP000189705"/>
    </source>
</evidence>
<evidence type="ECO:0000256" key="8">
    <source>
        <dbReference type="ARBA" id="ARBA00022786"/>
    </source>
</evidence>
<dbReference type="SUPFAM" id="SSF81383">
    <property type="entry name" value="F-box domain"/>
    <property type="match status" value="1"/>
</dbReference>
<dbReference type="AlphaFoldDB" id="A0A1U7S5X7"/>
<dbReference type="RefSeq" id="XP_006035358.1">
    <property type="nucleotide sequence ID" value="XM_006035296.3"/>
</dbReference>
<dbReference type="InterPro" id="IPR000212">
    <property type="entry name" value="DNA_helicase_UvrD/REP"/>
</dbReference>
<evidence type="ECO:0000256" key="2">
    <source>
        <dbReference type="ARBA" id="ARBA00004286"/>
    </source>
</evidence>
<evidence type="ECO:0000256" key="7">
    <source>
        <dbReference type="ARBA" id="ARBA00022763"/>
    </source>
</evidence>
<evidence type="ECO:0000256" key="13">
    <source>
        <dbReference type="ARBA" id="ARBA00023204"/>
    </source>
</evidence>
<dbReference type="GO" id="GO:0005634">
    <property type="term" value="C:nucleus"/>
    <property type="evidence" value="ECO:0007669"/>
    <property type="project" value="UniProtKB-SubCell"/>
</dbReference>
<evidence type="ECO:0000256" key="4">
    <source>
        <dbReference type="ARBA" id="ARBA00009922"/>
    </source>
</evidence>
<evidence type="ECO:0000259" key="23">
    <source>
        <dbReference type="PROSITE" id="PS50181"/>
    </source>
</evidence>
<keyword evidence="14" id="KW-0413">Isomerase</keyword>
<dbReference type="GeneID" id="102368400"/>
<dbReference type="OrthoDB" id="1470711at2759"/>
<dbReference type="GO" id="GO:0000724">
    <property type="term" value="P:double-strand break repair via homologous recombination"/>
    <property type="evidence" value="ECO:0007669"/>
    <property type="project" value="TreeGrafter"/>
</dbReference>
<dbReference type="InterPro" id="IPR001810">
    <property type="entry name" value="F-box_dom"/>
</dbReference>
<comment type="catalytic activity">
    <reaction evidence="18">
        <text>ATP + H2O = ADP + phosphate + H(+)</text>
        <dbReference type="Rhea" id="RHEA:13065"/>
        <dbReference type="ChEBI" id="CHEBI:15377"/>
        <dbReference type="ChEBI" id="CHEBI:15378"/>
        <dbReference type="ChEBI" id="CHEBI:30616"/>
        <dbReference type="ChEBI" id="CHEBI:43474"/>
        <dbReference type="ChEBI" id="CHEBI:456216"/>
        <dbReference type="EC" id="5.6.2.4"/>
    </reaction>
</comment>
<dbReference type="CDD" id="cd22095">
    <property type="entry name" value="F-box_FBXO18"/>
    <property type="match status" value="1"/>
</dbReference>
<keyword evidence="15" id="KW-0539">Nucleus</keyword>
<dbReference type="GO" id="GO:0031297">
    <property type="term" value="P:replication fork processing"/>
    <property type="evidence" value="ECO:0007669"/>
    <property type="project" value="TreeGrafter"/>
</dbReference>
<keyword evidence="5" id="KW-0158">Chromosome</keyword>
<dbReference type="GO" id="GO:0016787">
    <property type="term" value="F:hydrolase activity"/>
    <property type="evidence" value="ECO:0007669"/>
    <property type="project" value="UniProtKB-KW"/>
</dbReference>
<dbReference type="KEGG" id="asn:102368400"/>
<evidence type="ECO:0000256" key="14">
    <source>
        <dbReference type="ARBA" id="ARBA00023235"/>
    </source>
</evidence>
<evidence type="ECO:0000256" key="1">
    <source>
        <dbReference type="ARBA" id="ARBA00004123"/>
    </source>
</evidence>
<keyword evidence="10 25" id="KW-0347">Helicase</keyword>
<dbReference type="CDD" id="cd18786">
    <property type="entry name" value="SF1_C"/>
    <property type="match status" value="1"/>
</dbReference>
<dbReference type="GO" id="GO:0005694">
    <property type="term" value="C:chromosome"/>
    <property type="evidence" value="ECO:0007669"/>
    <property type="project" value="UniProtKB-SubCell"/>
</dbReference>
<evidence type="ECO:0000256" key="12">
    <source>
        <dbReference type="ARBA" id="ARBA00023125"/>
    </source>
</evidence>
<dbReference type="Pfam" id="PF13361">
    <property type="entry name" value="UvrD_C"/>
    <property type="match status" value="1"/>
</dbReference>